<dbReference type="GO" id="GO:0006936">
    <property type="term" value="P:muscle contraction"/>
    <property type="evidence" value="ECO:0007669"/>
    <property type="project" value="TreeGrafter"/>
</dbReference>
<name>A0AAV2QIK8_MEGNR</name>
<dbReference type="GO" id="GO:0045214">
    <property type="term" value="P:sarcomere organization"/>
    <property type="evidence" value="ECO:0007669"/>
    <property type="project" value="TreeGrafter"/>
</dbReference>
<proteinExistence type="inferred from homology"/>
<dbReference type="Pfam" id="PF00992">
    <property type="entry name" value="Troponin"/>
    <property type="match status" value="1"/>
</dbReference>
<dbReference type="InterPro" id="IPR027707">
    <property type="entry name" value="TNNT"/>
</dbReference>
<accession>A0AAV2QIK8</accession>
<organism evidence="3 4">
    <name type="scientific">Meganyctiphanes norvegica</name>
    <name type="common">Northern krill</name>
    <name type="synonym">Thysanopoda norvegica</name>
    <dbReference type="NCBI Taxonomy" id="48144"/>
    <lineage>
        <taxon>Eukaryota</taxon>
        <taxon>Metazoa</taxon>
        <taxon>Ecdysozoa</taxon>
        <taxon>Arthropoda</taxon>
        <taxon>Crustacea</taxon>
        <taxon>Multicrustacea</taxon>
        <taxon>Malacostraca</taxon>
        <taxon>Eumalacostraca</taxon>
        <taxon>Eucarida</taxon>
        <taxon>Euphausiacea</taxon>
        <taxon>Euphausiidae</taxon>
        <taxon>Meganyctiphanes</taxon>
    </lineage>
</organism>
<dbReference type="EMBL" id="CAXKWB010006934">
    <property type="protein sequence ID" value="CAL4085086.1"/>
    <property type="molecule type" value="Genomic_DNA"/>
</dbReference>
<dbReference type="GO" id="GO:0005523">
    <property type="term" value="F:tropomyosin binding"/>
    <property type="evidence" value="ECO:0007669"/>
    <property type="project" value="TreeGrafter"/>
</dbReference>
<dbReference type="GO" id="GO:0006937">
    <property type="term" value="P:regulation of muscle contraction"/>
    <property type="evidence" value="ECO:0007669"/>
    <property type="project" value="InterPro"/>
</dbReference>
<feature type="compositionally biased region" description="Basic and acidic residues" evidence="2">
    <location>
        <begin position="76"/>
        <end position="128"/>
    </location>
</feature>
<comment type="similarity">
    <text evidence="1">Belongs to the troponin T family.</text>
</comment>
<feature type="region of interest" description="Disordered" evidence="2">
    <location>
        <begin position="76"/>
        <end position="156"/>
    </location>
</feature>
<evidence type="ECO:0008006" key="5">
    <source>
        <dbReference type="Google" id="ProtNLM"/>
    </source>
</evidence>
<feature type="compositionally biased region" description="Acidic residues" evidence="2">
    <location>
        <begin position="311"/>
        <end position="355"/>
    </location>
</feature>
<dbReference type="GO" id="GO:0005861">
    <property type="term" value="C:troponin complex"/>
    <property type="evidence" value="ECO:0007669"/>
    <property type="project" value="InterPro"/>
</dbReference>
<dbReference type="InterPro" id="IPR038077">
    <property type="entry name" value="Troponin_sf"/>
</dbReference>
<evidence type="ECO:0000313" key="3">
    <source>
        <dbReference type="EMBL" id="CAL4085086.1"/>
    </source>
</evidence>
<feature type="compositionally biased region" description="Basic and acidic residues" evidence="2">
    <location>
        <begin position="147"/>
        <end position="156"/>
    </location>
</feature>
<dbReference type="AlphaFoldDB" id="A0AAV2QIK8"/>
<feature type="region of interest" description="Disordered" evidence="2">
    <location>
        <begin position="1"/>
        <end position="23"/>
    </location>
</feature>
<gene>
    <name evidence="3" type="ORF">MNOR_LOCUS12593</name>
</gene>
<comment type="caution">
    <text evidence="3">The sequence shown here is derived from an EMBL/GenBank/DDBJ whole genome shotgun (WGS) entry which is preliminary data.</text>
</comment>
<reference evidence="3 4" key="1">
    <citation type="submission" date="2024-05" db="EMBL/GenBank/DDBJ databases">
        <authorList>
            <person name="Wallberg A."/>
        </authorList>
    </citation>
    <scope>NUCLEOTIDE SEQUENCE [LARGE SCALE GENOMIC DNA]</scope>
</reference>
<feature type="region of interest" description="Disordered" evidence="2">
    <location>
        <begin position="283"/>
        <end position="355"/>
    </location>
</feature>
<protein>
    <recommendedName>
        <fullName evidence="5">Troponin T</fullName>
    </recommendedName>
</protein>
<evidence type="ECO:0000313" key="4">
    <source>
        <dbReference type="Proteomes" id="UP001497623"/>
    </source>
</evidence>
<dbReference type="PANTHER" id="PTHR11521:SF1">
    <property type="entry name" value="TROPONIN T, SKELETAL MUSCLE"/>
    <property type="match status" value="1"/>
</dbReference>
<sequence length="355" mass="42005">MSDDESCYSDSERRGGNTKSLFKPRERIMTKEMAELDETLAIYIDEWRSRRQKEIDELVKLKEKQAKRKVIRAEEEKKLMESKRLEEERRKKEEMEARLAEEEDKRKKLEEAEIKRQAAQKKAKENKSKQVKKRANSGRLTMATQQKSKEQLEQEKDIAMSVRVPPLMGADDMGSGELLSKVNELWKLIVKKETEKYDMEQKEKRQSYDLTELRERRKQQLRQKALKKGLDAEALTGKHPPKIQTASKFERRPDSKTYVDKKTLFEGGWEVVQSEEMERMFQEKMDEWQGRTKSKLPKWFGERPGAQGPSDSDDEEEDDEDLVPPPAEEEEEEESEEEEEEEEESEEESEEEEEE</sequence>
<evidence type="ECO:0000256" key="2">
    <source>
        <dbReference type="SAM" id="MobiDB-lite"/>
    </source>
</evidence>
<dbReference type="Gene3D" id="1.20.5.350">
    <property type="match status" value="1"/>
</dbReference>
<dbReference type="Proteomes" id="UP001497623">
    <property type="component" value="Unassembled WGS sequence"/>
</dbReference>
<evidence type="ECO:0000256" key="1">
    <source>
        <dbReference type="ARBA" id="ARBA00008330"/>
    </source>
</evidence>
<dbReference type="InterPro" id="IPR001978">
    <property type="entry name" value="Troponin"/>
</dbReference>
<dbReference type="PANTHER" id="PTHR11521">
    <property type="entry name" value="TROPONIN T"/>
    <property type="match status" value="1"/>
</dbReference>
<dbReference type="SUPFAM" id="SSF90250">
    <property type="entry name" value="Troponin coil-coiled subunits"/>
    <property type="match status" value="1"/>
</dbReference>
<keyword evidence="4" id="KW-1185">Reference proteome</keyword>
<feature type="region of interest" description="Disordered" evidence="2">
    <location>
        <begin position="219"/>
        <end position="254"/>
    </location>
</feature>